<dbReference type="OrthoDB" id="2310150at2759"/>
<keyword evidence="1" id="KW-0560">Oxidoreductase</keyword>
<dbReference type="AlphaFoldDB" id="A0A3M7A736"/>
<dbReference type="PANTHER" id="PTHR43364">
    <property type="entry name" value="NADH-SPECIFIC METHYLGLYOXAL REDUCTASE-RELATED"/>
    <property type="match status" value="1"/>
</dbReference>
<evidence type="ECO:0000313" key="5">
    <source>
        <dbReference type="Proteomes" id="UP000271337"/>
    </source>
</evidence>
<evidence type="ECO:0000313" key="3">
    <source>
        <dbReference type="EMBL" id="RMY00166.1"/>
    </source>
</evidence>
<evidence type="ECO:0000313" key="4">
    <source>
        <dbReference type="EMBL" id="RMY23237.1"/>
    </source>
</evidence>
<dbReference type="Gene3D" id="3.20.20.100">
    <property type="entry name" value="NADP-dependent oxidoreductase domain"/>
    <property type="match status" value="1"/>
</dbReference>
<feature type="domain" description="NADP-dependent oxidoreductase" evidence="2">
    <location>
        <begin position="14"/>
        <end position="239"/>
    </location>
</feature>
<accession>A0A3M7A736</accession>
<reference evidence="5 6" key="1">
    <citation type="journal article" date="2018" name="BMC Genomics">
        <title>Genomic evidence for intraspecific hybridization in a clonal and extremely halotolerant yeast.</title>
        <authorList>
            <person name="Gostincar C."/>
            <person name="Stajich J.E."/>
            <person name="Zupancic J."/>
            <person name="Zalar P."/>
            <person name="Gunde-Cimerman N."/>
        </authorList>
    </citation>
    <scope>NUCLEOTIDE SEQUENCE [LARGE SCALE GENOMIC DNA]</scope>
    <source>
        <strain evidence="4 6">EXF-6651</strain>
        <strain evidence="3 5">EXF-6669</strain>
    </source>
</reference>
<dbReference type="InterPro" id="IPR036812">
    <property type="entry name" value="NAD(P)_OxRdtase_dom_sf"/>
</dbReference>
<dbReference type="Proteomes" id="UP000271337">
    <property type="component" value="Unassembled WGS sequence"/>
</dbReference>
<dbReference type="EMBL" id="QWIM01001628">
    <property type="protein sequence ID" value="RMY23237.1"/>
    <property type="molecule type" value="Genomic_DNA"/>
</dbReference>
<protein>
    <recommendedName>
        <fullName evidence="2">NADP-dependent oxidoreductase domain-containing protein</fullName>
    </recommendedName>
</protein>
<comment type="caution">
    <text evidence="4">The sequence shown here is derived from an EMBL/GenBank/DDBJ whole genome shotgun (WGS) entry which is preliminary data.</text>
</comment>
<evidence type="ECO:0000256" key="1">
    <source>
        <dbReference type="ARBA" id="ARBA00023002"/>
    </source>
</evidence>
<dbReference type="InterPro" id="IPR050523">
    <property type="entry name" value="AKR_Detox_Biosynth"/>
</dbReference>
<dbReference type="InterPro" id="IPR023210">
    <property type="entry name" value="NADP_OxRdtase_dom"/>
</dbReference>
<dbReference type="PANTHER" id="PTHR43364:SF4">
    <property type="entry name" value="NAD(P)-LINKED OXIDOREDUCTASE SUPERFAMILY PROTEIN"/>
    <property type="match status" value="1"/>
</dbReference>
<evidence type="ECO:0000259" key="2">
    <source>
        <dbReference type="Pfam" id="PF00248"/>
    </source>
</evidence>
<dbReference type="Pfam" id="PF00248">
    <property type="entry name" value="Aldo_ket_red"/>
    <property type="match status" value="1"/>
</dbReference>
<organism evidence="4 6">
    <name type="scientific">Hortaea werneckii</name>
    <name type="common">Black yeast</name>
    <name type="synonym">Cladosporium werneckii</name>
    <dbReference type="NCBI Taxonomy" id="91943"/>
    <lineage>
        <taxon>Eukaryota</taxon>
        <taxon>Fungi</taxon>
        <taxon>Dikarya</taxon>
        <taxon>Ascomycota</taxon>
        <taxon>Pezizomycotina</taxon>
        <taxon>Dothideomycetes</taxon>
        <taxon>Dothideomycetidae</taxon>
        <taxon>Mycosphaerellales</taxon>
        <taxon>Teratosphaeriaceae</taxon>
        <taxon>Hortaea</taxon>
    </lineage>
</organism>
<dbReference type="GO" id="GO:0016491">
    <property type="term" value="F:oxidoreductase activity"/>
    <property type="evidence" value="ECO:0007669"/>
    <property type="project" value="UniProtKB-KW"/>
</dbReference>
<gene>
    <name evidence="4" type="ORF">D0866_11719</name>
    <name evidence="3" type="ORF">D0867_11842</name>
</gene>
<evidence type="ECO:0000313" key="6">
    <source>
        <dbReference type="Proteomes" id="UP000276864"/>
    </source>
</evidence>
<dbReference type="Proteomes" id="UP000276864">
    <property type="component" value="Unassembled WGS sequence"/>
</dbReference>
<dbReference type="SUPFAM" id="SSF51430">
    <property type="entry name" value="NAD(P)-linked oxidoreductase"/>
    <property type="match status" value="1"/>
</dbReference>
<proteinExistence type="predicted"/>
<name>A0A3M7A736_HORWE</name>
<sequence length="252" mass="27852">MVKVIAGLMGSAVASGSPKFATPEQLSPLLTLLSKRDVNELDTARVYGGGKNEEVLGLTSSSSDFAIATKAPAFGPGTLTYDEVIRNCNASLAALKRDKIDLYYFHGPDRQTPLQESCRAIQDLYTQGKFVRWGISNLHVDEVTSIIDICAREGWVKPSVYQGGYNPLLRGVEEPLLPKLREYGIAFYAYLPLGGGFFSKPVEQLKEPPTSSRRDLMLVFSTLYVNELSLELLGDLRVVYNQDDFQVLLCFV</sequence>
<dbReference type="EMBL" id="QWIL01001732">
    <property type="protein sequence ID" value="RMY00166.1"/>
    <property type="molecule type" value="Genomic_DNA"/>
</dbReference>